<reference evidence="9" key="1">
    <citation type="submission" date="2018-10" db="EMBL/GenBank/DDBJ databases">
        <authorList>
            <person name="Aoki K."/>
        </authorList>
    </citation>
    <scope>NUCLEOTIDE SEQUENCE</scope>
</reference>
<evidence type="ECO:0000256" key="4">
    <source>
        <dbReference type="ARBA" id="ARBA00022741"/>
    </source>
</evidence>
<evidence type="ECO:0000256" key="6">
    <source>
        <dbReference type="ARBA" id="ARBA00022840"/>
    </source>
</evidence>
<dbReference type="CDD" id="cd03109">
    <property type="entry name" value="DTBS"/>
    <property type="match status" value="1"/>
</dbReference>
<dbReference type="HAMAP" id="MF_00336">
    <property type="entry name" value="BioD"/>
    <property type="match status" value="1"/>
</dbReference>
<evidence type="ECO:0000256" key="1">
    <source>
        <dbReference type="ARBA" id="ARBA00022490"/>
    </source>
</evidence>
<keyword evidence="1" id="KW-0963">Cytoplasm</keyword>
<dbReference type="Pfam" id="PF13500">
    <property type="entry name" value="AAA_26"/>
    <property type="match status" value="1"/>
</dbReference>
<name>A0A3B1DTQ0_9ZZZZ</name>
<dbReference type="AlphaFoldDB" id="A0A3B1DTQ0"/>
<evidence type="ECO:0000256" key="8">
    <source>
        <dbReference type="ARBA" id="ARBA00047386"/>
    </source>
</evidence>
<dbReference type="PANTHER" id="PTHR43210:SF2">
    <property type="entry name" value="ATP-DEPENDENT DETHIOBIOTIN SYNTHETASE BIOD 2"/>
    <property type="match status" value="1"/>
</dbReference>
<evidence type="ECO:0000256" key="3">
    <source>
        <dbReference type="ARBA" id="ARBA00022723"/>
    </source>
</evidence>
<comment type="catalytic activity">
    <reaction evidence="8">
        <text>(7R,8S)-8-amino-7-(carboxyamino)nonanoate + ATP = (4R,5S)-dethiobiotin + ADP + phosphate + H(+)</text>
        <dbReference type="Rhea" id="RHEA:63684"/>
        <dbReference type="ChEBI" id="CHEBI:15378"/>
        <dbReference type="ChEBI" id="CHEBI:30616"/>
        <dbReference type="ChEBI" id="CHEBI:43474"/>
        <dbReference type="ChEBI" id="CHEBI:149470"/>
        <dbReference type="ChEBI" id="CHEBI:149473"/>
        <dbReference type="ChEBI" id="CHEBI:456216"/>
    </reaction>
</comment>
<organism evidence="9">
    <name type="scientific">hydrothermal vent metagenome</name>
    <dbReference type="NCBI Taxonomy" id="652676"/>
    <lineage>
        <taxon>unclassified sequences</taxon>
        <taxon>metagenomes</taxon>
        <taxon>ecological metagenomes</taxon>
    </lineage>
</organism>
<evidence type="ECO:0000256" key="5">
    <source>
        <dbReference type="ARBA" id="ARBA00022756"/>
    </source>
</evidence>
<keyword evidence="2 9" id="KW-0436">Ligase</keyword>
<evidence type="ECO:0000256" key="2">
    <source>
        <dbReference type="ARBA" id="ARBA00022598"/>
    </source>
</evidence>
<dbReference type="GO" id="GO:0000287">
    <property type="term" value="F:magnesium ion binding"/>
    <property type="evidence" value="ECO:0007669"/>
    <property type="project" value="InterPro"/>
</dbReference>
<protein>
    <submittedName>
        <fullName evidence="9">Dethiobiotin synthetase</fullName>
        <ecNumber evidence="9">6.3.3.3</ecNumber>
    </submittedName>
</protein>
<gene>
    <name evidence="9" type="ORF">MNB_ARC-1_575</name>
</gene>
<dbReference type="GO" id="GO:0005524">
    <property type="term" value="F:ATP binding"/>
    <property type="evidence" value="ECO:0007669"/>
    <property type="project" value="UniProtKB-KW"/>
</dbReference>
<dbReference type="UniPathway" id="UPA00078"/>
<keyword evidence="6" id="KW-0067">ATP-binding</keyword>
<dbReference type="GO" id="GO:0009102">
    <property type="term" value="P:biotin biosynthetic process"/>
    <property type="evidence" value="ECO:0007669"/>
    <property type="project" value="UniProtKB-UniPathway"/>
</dbReference>
<dbReference type="Gene3D" id="3.40.50.300">
    <property type="entry name" value="P-loop containing nucleotide triphosphate hydrolases"/>
    <property type="match status" value="1"/>
</dbReference>
<keyword evidence="7" id="KW-0460">Magnesium</keyword>
<dbReference type="EC" id="6.3.3.3" evidence="9"/>
<dbReference type="SUPFAM" id="SSF52540">
    <property type="entry name" value="P-loop containing nucleoside triphosphate hydrolases"/>
    <property type="match status" value="1"/>
</dbReference>
<dbReference type="PIRSF" id="PIRSF006755">
    <property type="entry name" value="DTB_synth"/>
    <property type="match status" value="1"/>
</dbReference>
<dbReference type="EMBL" id="UOYO01000036">
    <property type="protein sequence ID" value="VAY87896.1"/>
    <property type="molecule type" value="Genomic_DNA"/>
</dbReference>
<evidence type="ECO:0000313" key="9">
    <source>
        <dbReference type="EMBL" id="VAY87896.1"/>
    </source>
</evidence>
<keyword evidence="4" id="KW-0547">Nucleotide-binding</keyword>
<accession>A0A3B1DTQ0</accession>
<evidence type="ECO:0000256" key="7">
    <source>
        <dbReference type="ARBA" id="ARBA00022842"/>
    </source>
</evidence>
<dbReference type="PANTHER" id="PTHR43210">
    <property type="entry name" value="DETHIOBIOTIN SYNTHETASE"/>
    <property type="match status" value="1"/>
</dbReference>
<keyword evidence="5" id="KW-0093">Biotin biosynthesis</keyword>
<sequence>MNKKQIYFITATNTNIGKTYASEIFLNKFSKDGFKVGCFKPIETGVNKIPQDGNKILQLTQKLNNDFKVTIDDVVPYQFELPASPYVADKQNDIDISIIKEKCIYLLQFCDVLIIEGAGGLLVPIKKNYFMIDLIKEFDCITILISSSSLGSINDTLLSQMALHKHQITYKWYINLYKDKEDFYITTLPFYKEYFSNINFLQGV</sequence>
<dbReference type="NCBIfam" id="TIGR00347">
    <property type="entry name" value="bioD"/>
    <property type="match status" value="1"/>
</dbReference>
<dbReference type="InterPro" id="IPR004472">
    <property type="entry name" value="DTB_synth_BioD"/>
</dbReference>
<dbReference type="InterPro" id="IPR027417">
    <property type="entry name" value="P-loop_NTPase"/>
</dbReference>
<dbReference type="GO" id="GO:0005829">
    <property type="term" value="C:cytosol"/>
    <property type="evidence" value="ECO:0007669"/>
    <property type="project" value="TreeGrafter"/>
</dbReference>
<keyword evidence="3" id="KW-0479">Metal-binding</keyword>
<dbReference type="GO" id="GO:0004141">
    <property type="term" value="F:dethiobiotin synthase activity"/>
    <property type="evidence" value="ECO:0007669"/>
    <property type="project" value="UniProtKB-EC"/>
</dbReference>
<proteinExistence type="inferred from homology"/>